<protein>
    <submittedName>
        <fullName evidence="1">Uncharacterized protein</fullName>
    </submittedName>
</protein>
<organism evidence="1">
    <name type="scientific">marine metagenome</name>
    <dbReference type="NCBI Taxonomy" id="408172"/>
    <lineage>
        <taxon>unclassified sequences</taxon>
        <taxon>metagenomes</taxon>
        <taxon>ecological metagenomes</taxon>
    </lineage>
</organism>
<proteinExistence type="predicted"/>
<accession>A0A382UM59</accession>
<dbReference type="EMBL" id="UINC01145256">
    <property type="protein sequence ID" value="SVD35280.1"/>
    <property type="molecule type" value="Genomic_DNA"/>
</dbReference>
<sequence length="188" mass="20276">MLGNFTVGNAEAVITYVKPDTTVDYVDPSIDIFLDYDSKNKEFLGENGETLTLSESFSSTTDYIRAFTDSIILVDDPDIGQIHKEYPAHSVSIGDELAIQFNLSLTDSISSSDATTWTIGKNFTESISTGDTPSVGDIHRVSPTDGISASDAVTFLHDGMLNTNMLNTRLISVGSLVVDADDVVITHT</sequence>
<gene>
    <name evidence="1" type="ORF">METZ01_LOCUS388134</name>
</gene>
<dbReference type="AlphaFoldDB" id="A0A382UM59"/>
<name>A0A382UM59_9ZZZZ</name>
<reference evidence="1" key="1">
    <citation type="submission" date="2018-05" db="EMBL/GenBank/DDBJ databases">
        <authorList>
            <person name="Lanie J.A."/>
            <person name="Ng W.-L."/>
            <person name="Kazmierczak K.M."/>
            <person name="Andrzejewski T.M."/>
            <person name="Davidsen T.M."/>
            <person name="Wayne K.J."/>
            <person name="Tettelin H."/>
            <person name="Glass J.I."/>
            <person name="Rusch D."/>
            <person name="Podicherti R."/>
            <person name="Tsui H.-C.T."/>
            <person name="Winkler M.E."/>
        </authorList>
    </citation>
    <scope>NUCLEOTIDE SEQUENCE</scope>
</reference>
<evidence type="ECO:0000313" key="1">
    <source>
        <dbReference type="EMBL" id="SVD35280.1"/>
    </source>
</evidence>
<feature type="non-terminal residue" evidence="1">
    <location>
        <position position="188"/>
    </location>
</feature>